<dbReference type="EMBL" id="SULG01000064">
    <property type="protein sequence ID" value="TLD41071.1"/>
    <property type="molecule type" value="Genomic_DNA"/>
</dbReference>
<accession>A0A533QEF7</accession>
<evidence type="ECO:0000313" key="2">
    <source>
        <dbReference type="Proteomes" id="UP000319783"/>
    </source>
</evidence>
<organism evidence="1 2">
    <name type="scientific">Candidatus Jettenia ecosi</name>
    <dbReference type="NCBI Taxonomy" id="2494326"/>
    <lineage>
        <taxon>Bacteria</taxon>
        <taxon>Pseudomonadati</taxon>
        <taxon>Planctomycetota</taxon>
        <taxon>Candidatus Brocadiia</taxon>
        <taxon>Candidatus Brocadiales</taxon>
        <taxon>Candidatus Brocadiaceae</taxon>
        <taxon>Candidatus Jettenia</taxon>
    </lineage>
</organism>
<dbReference type="AlphaFoldDB" id="A0A533QEF7"/>
<comment type="caution">
    <text evidence="1">The sequence shown here is derived from an EMBL/GenBank/DDBJ whole genome shotgun (WGS) entry which is preliminary data.</text>
</comment>
<proteinExistence type="predicted"/>
<sequence>MLRLYGYCIDRKLIKKISETVTIEFSERPFGNADITGEGKYKCLTTSFCTCSLSTE</sequence>
<evidence type="ECO:0000313" key="1">
    <source>
        <dbReference type="EMBL" id="TLD41071.1"/>
    </source>
</evidence>
<protein>
    <submittedName>
        <fullName evidence="1">Uncharacterized protein</fullName>
    </submittedName>
</protein>
<gene>
    <name evidence="1" type="ORF">JETT_2680</name>
</gene>
<dbReference type="Proteomes" id="UP000319783">
    <property type="component" value="Unassembled WGS sequence"/>
</dbReference>
<name>A0A533QEF7_9BACT</name>
<reference evidence="1 2" key="1">
    <citation type="submission" date="2019-04" db="EMBL/GenBank/DDBJ databases">
        <title>Genome of a novel bacterium Candidatus Jettenia ecosi reconstructed from metagenome of an anammox bioreactor.</title>
        <authorList>
            <person name="Mardanov A.V."/>
            <person name="Beletsky A.V."/>
            <person name="Ravin N.V."/>
            <person name="Botchkova E.A."/>
            <person name="Litti Y.V."/>
            <person name="Nozhevnikova A.N."/>
        </authorList>
    </citation>
    <scope>NUCLEOTIDE SEQUENCE [LARGE SCALE GENOMIC DNA]</scope>
    <source>
        <strain evidence="1">J2</strain>
    </source>
</reference>